<dbReference type="Proteomes" id="UP000038045">
    <property type="component" value="Unplaced"/>
</dbReference>
<keyword evidence="5" id="KW-1185">Reference proteome</keyword>
<dbReference type="Pfam" id="PF00635">
    <property type="entry name" value="Motile_Sperm"/>
    <property type="match status" value="1"/>
</dbReference>
<keyword evidence="2" id="KW-1133">Transmembrane helix</keyword>
<evidence type="ECO:0000256" key="1">
    <source>
        <dbReference type="SAM" id="MobiDB-lite"/>
    </source>
</evidence>
<organism evidence="5 6">
    <name type="scientific">Parastrongyloides trichosuri</name>
    <name type="common">Possum-specific nematode worm</name>
    <dbReference type="NCBI Taxonomy" id="131310"/>
    <lineage>
        <taxon>Eukaryota</taxon>
        <taxon>Metazoa</taxon>
        <taxon>Ecdysozoa</taxon>
        <taxon>Nematoda</taxon>
        <taxon>Chromadorea</taxon>
        <taxon>Rhabditida</taxon>
        <taxon>Tylenchina</taxon>
        <taxon>Panagrolaimomorpha</taxon>
        <taxon>Strongyloidoidea</taxon>
        <taxon>Strongyloididae</taxon>
        <taxon>Parastrongyloides</taxon>
    </lineage>
</organism>
<dbReference type="PROSITE" id="PS50191">
    <property type="entry name" value="CRAL_TRIO"/>
    <property type="match status" value="1"/>
</dbReference>
<evidence type="ECO:0000259" key="4">
    <source>
        <dbReference type="PROSITE" id="PS50202"/>
    </source>
</evidence>
<sequence>MIRNKINLTFEGDSHKIIDILKNNVVNNPAFKKLDNNYKNIIFNNDWYLEDTLISRQYDLDIAQAVVLQALKWRNNLNIKHISLLEFKSLIESEIMYFHGHDIDKNEIFWINLKHFNNHMESTIKKLVIYLIEHYYFLTKGKPIVMIINMNQTSLHNLNMDFFKFLFNSFKYYYPNYLNSIYLLECSPKIQPLWKVIKSWLDDYLANNFFILPNEELEKYIPLKYIPKYIGGEDTYKVNMEDIAKYTSSNDYQNDSGYYEAPTLEQQQPQLDTSFIRKSVSFGRDDDEDVRRVSPLTMSSDGNNIMVSSTTDSIENGKHNSRLVRRNSKGQLPPSVPPRSNSQRRNNHIPQHLKPLVEEKLNTPPEGWFLSDIVHMCPSSDICLKSVDTESDYVEIIVLKNVTNKNVFYKIRITSPEKFRVRPSTGVLKPNSQEVIRLYLQNEYKSTVFKDRFLLMALPVEDNAKFENFSKIWQETSDENKIERKLICKLDDTNVISPSSVLKKNSTVGIMKEEGNDTLSTLKLRQNIIILALSLMIILQIIIISKLINLSSFINDQMITGEKCQSNDGSTFRNEEL</sequence>
<protein>
    <submittedName>
        <fullName evidence="6">Major sperm protein</fullName>
    </submittedName>
</protein>
<dbReference type="GO" id="GO:0140284">
    <property type="term" value="C:endoplasmic reticulum-endosome membrane contact site"/>
    <property type="evidence" value="ECO:0007669"/>
    <property type="project" value="TreeGrafter"/>
</dbReference>
<dbReference type="SUPFAM" id="SSF49354">
    <property type="entry name" value="PapD-like"/>
    <property type="match status" value="1"/>
</dbReference>
<dbReference type="CDD" id="cd00170">
    <property type="entry name" value="SEC14"/>
    <property type="match status" value="1"/>
</dbReference>
<dbReference type="InterPro" id="IPR008962">
    <property type="entry name" value="PapD-like_sf"/>
</dbReference>
<dbReference type="InterPro" id="IPR000535">
    <property type="entry name" value="MSP_dom"/>
</dbReference>
<dbReference type="Pfam" id="PF00650">
    <property type="entry name" value="CRAL_TRIO"/>
    <property type="match status" value="1"/>
</dbReference>
<keyword evidence="2" id="KW-0812">Transmembrane</keyword>
<feature type="domain" description="CRAL-TRIO" evidence="3">
    <location>
        <begin position="86"/>
        <end position="238"/>
    </location>
</feature>
<dbReference type="STRING" id="131310.A0A0N4Z293"/>
<dbReference type="AlphaFoldDB" id="A0A0N4Z293"/>
<dbReference type="InterPro" id="IPR036865">
    <property type="entry name" value="CRAL-TRIO_dom_sf"/>
</dbReference>
<dbReference type="PROSITE" id="PS50202">
    <property type="entry name" value="MSP"/>
    <property type="match status" value="1"/>
</dbReference>
<feature type="region of interest" description="Disordered" evidence="1">
    <location>
        <begin position="294"/>
        <end position="347"/>
    </location>
</feature>
<keyword evidence="2" id="KW-0472">Membrane</keyword>
<feature type="domain" description="MSP" evidence="4">
    <location>
        <begin position="373"/>
        <end position="491"/>
    </location>
</feature>
<dbReference type="PANTHER" id="PTHR46384:SF1">
    <property type="entry name" value="MOTILE SPERM DOMAIN-CONTAINING PROTEIN 2"/>
    <property type="match status" value="1"/>
</dbReference>
<evidence type="ECO:0000313" key="5">
    <source>
        <dbReference type="Proteomes" id="UP000038045"/>
    </source>
</evidence>
<dbReference type="InterPro" id="IPR001251">
    <property type="entry name" value="CRAL-TRIO_dom"/>
</dbReference>
<dbReference type="SUPFAM" id="SSF52087">
    <property type="entry name" value="CRAL/TRIO domain"/>
    <property type="match status" value="1"/>
</dbReference>
<dbReference type="GO" id="GO:0012505">
    <property type="term" value="C:endomembrane system"/>
    <property type="evidence" value="ECO:0007669"/>
    <property type="project" value="TreeGrafter"/>
</dbReference>
<feature type="compositionally biased region" description="Polar residues" evidence="1">
    <location>
        <begin position="296"/>
        <end position="314"/>
    </location>
</feature>
<feature type="transmembrane region" description="Helical" evidence="2">
    <location>
        <begin position="528"/>
        <end position="548"/>
    </location>
</feature>
<dbReference type="InterPro" id="IPR013783">
    <property type="entry name" value="Ig-like_fold"/>
</dbReference>
<feature type="compositionally biased region" description="Basic residues" evidence="1">
    <location>
        <begin position="319"/>
        <end position="328"/>
    </location>
</feature>
<evidence type="ECO:0000313" key="6">
    <source>
        <dbReference type="WBParaSite" id="PTRK_0000098800.1"/>
    </source>
</evidence>
<dbReference type="Gene3D" id="3.40.525.10">
    <property type="entry name" value="CRAL-TRIO lipid binding domain"/>
    <property type="match status" value="1"/>
</dbReference>
<evidence type="ECO:0000256" key="2">
    <source>
        <dbReference type="SAM" id="Phobius"/>
    </source>
</evidence>
<proteinExistence type="predicted"/>
<name>A0A0N4Z293_PARTI</name>
<dbReference type="SMART" id="SM00516">
    <property type="entry name" value="SEC14"/>
    <property type="match status" value="1"/>
</dbReference>
<reference evidence="6" key="1">
    <citation type="submission" date="2017-02" db="UniProtKB">
        <authorList>
            <consortium name="WormBaseParasite"/>
        </authorList>
    </citation>
    <scope>IDENTIFICATION</scope>
</reference>
<dbReference type="InterPro" id="IPR053012">
    <property type="entry name" value="ER-organelle_contact"/>
</dbReference>
<accession>A0A0N4Z293</accession>
<dbReference type="PANTHER" id="PTHR46384">
    <property type="entry name" value="MOTILE SPERM DOMAIN-CONTAINING PROTEIN 2"/>
    <property type="match status" value="1"/>
</dbReference>
<evidence type="ECO:0000259" key="3">
    <source>
        <dbReference type="PROSITE" id="PS50191"/>
    </source>
</evidence>
<dbReference type="Gene3D" id="2.60.40.10">
    <property type="entry name" value="Immunoglobulins"/>
    <property type="match status" value="1"/>
</dbReference>
<dbReference type="WBParaSite" id="PTRK_0000098800.1">
    <property type="protein sequence ID" value="PTRK_0000098800.1"/>
    <property type="gene ID" value="PTRK_0000098800"/>
</dbReference>